<keyword evidence="2" id="KW-0812">Transmembrane</keyword>
<comment type="caution">
    <text evidence="3">The sequence shown here is derived from an EMBL/GenBank/DDBJ whole genome shotgun (WGS) entry which is preliminary data.</text>
</comment>
<name>A0ABD7HG09_9MYCO</name>
<protein>
    <recommendedName>
        <fullName evidence="5">Transposase</fullName>
    </recommendedName>
</protein>
<feature type="transmembrane region" description="Helical" evidence="2">
    <location>
        <begin position="144"/>
        <end position="162"/>
    </location>
</feature>
<organism evidence="3 4">
    <name type="scientific">Mycobacteroides abscessus</name>
    <dbReference type="NCBI Taxonomy" id="36809"/>
    <lineage>
        <taxon>Bacteria</taxon>
        <taxon>Bacillati</taxon>
        <taxon>Actinomycetota</taxon>
        <taxon>Actinomycetes</taxon>
        <taxon>Mycobacteriales</taxon>
        <taxon>Mycobacteriaceae</taxon>
        <taxon>Mycobacteroides</taxon>
    </lineage>
</organism>
<evidence type="ECO:0000313" key="3">
    <source>
        <dbReference type="EMBL" id="RIT28635.1"/>
    </source>
</evidence>
<dbReference type="RefSeq" id="WP_074243742.1">
    <property type="nucleotide sequence ID" value="NZ_CSTX01000002.1"/>
</dbReference>
<keyword evidence="2" id="KW-1133">Transmembrane helix</keyword>
<feature type="transmembrane region" description="Helical" evidence="2">
    <location>
        <begin position="118"/>
        <end position="138"/>
    </location>
</feature>
<feature type="region of interest" description="Disordered" evidence="1">
    <location>
        <begin position="172"/>
        <end position="208"/>
    </location>
</feature>
<evidence type="ECO:0000256" key="2">
    <source>
        <dbReference type="SAM" id="Phobius"/>
    </source>
</evidence>
<evidence type="ECO:0000313" key="4">
    <source>
        <dbReference type="Proteomes" id="UP000284557"/>
    </source>
</evidence>
<reference evidence="3 4" key="1">
    <citation type="submission" date="2018-08" db="EMBL/GenBank/DDBJ databases">
        <title>Linezolid Resistance in Mycobacterium abscessus: MIC Distribution and Comprehensive Investigation of Resistance Mechanisms.</title>
        <authorList>
            <person name="Ye M."/>
            <person name="Xu L."/>
            <person name="Zou Y."/>
            <person name="Li B."/>
            <person name="Guo Q."/>
            <person name="Zhang Y."/>
            <person name="Zhan M."/>
            <person name="Xu B."/>
            <person name="Yu F."/>
            <person name="Zhang Z."/>
            <person name="Chu H."/>
        </authorList>
    </citation>
    <scope>NUCLEOTIDE SEQUENCE [LARGE SCALE GENOMIC DNA]</scope>
    <source>
        <strain evidence="3 4">G143</strain>
    </source>
</reference>
<evidence type="ECO:0000256" key="1">
    <source>
        <dbReference type="SAM" id="MobiDB-lite"/>
    </source>
</evidence>
<dbReference type="EMBL" id="QXBN01000051">
    <property type="protein sequence ID" value="RIT28635.1"/>
    <property type="molecule type" value="Genomic_DNA"/>
</dbReference>
<evidence type="ECO:0008006" key="5">
    <source>
        <dbReference type="Google" id="ProtNLM"/>
    </source>
</evidence>
<dbReference type="AlphaFoldDB" id="A0ABD7HG09"/>
<feature type="transmembrane region" description="Helical" evidence="2">
    <location>
        <begin position="6"/>
        <end position="25"/>
    </location>
</feature>
<keyword evidence="2" id="KW-0472">Membrane</keyword>
<proteinExistence type="predicted"/>
<dbReference type="Proteomes" id="UP000284557">
    <property type="component" value="Unassembled WGS sequence"/>
</dbReference>
<accession>A0ABD7HG09</accession>
<feature type="compositionally biased region" description="Polar residues" evidence="1">
    <location>
        <begin position="172"/>
        <end position="189"/>
    </location>
</feature>
<sequence length="208" mass="23364">MNAPSVSAWLVFAYALSLVTAAWCLDATARRVSSRAAQWRVGQFRYHPEHDAWVCPEDHWLWPTSFDPQHRVTRYRAQPSVCNSCPVKETCTTSEHGREVSREVDPWPHSEAGRFHRGIACCVAALGAVLPVVMLARLHSVADILVLLGAAAIVVVGTLPLVRHLWNSPSNAPGHLQSRTVTQEHTAVTQDRYRTRWSTRRTEQDRTP</sequence>
<gene>
    <name evidence="3" type="ORF">D2E76_27385</name>
</gene>